<reference evidence="8" key="1">
    <citation type="submission" date="2023-03" db="EMBL/GenBank/DDBJ databases">
        <title>Massive genome expansion in bonnet fungi (Mycena s.s.) driven by repeated elements and novel gene families across ecological guilds.</title>
        <authorList>
            <consortium name="Lawrence Berkeley National Laboratory"/>
            <person name="Harder C.B."/>
            <person name="Miyauchi S."/>
            <person name="Viragh M."/>
            <person name="Kuo A."/>
            <person name="Thoen E."/>
            <person name="Andreopoulos B."/>
            <person name="Lu D."/>
            <person name="Skrede I."/>
            <person name="Drula E."/>
            <person name="Henrissat B."/>
            <person name="Morin E."/>
            <person name="Kohler A."/>
            <person name="Barry K."/>
            <person name="LaButti K."/>
            <person name="Morin E."/>
            <person name="Salamov A."/>
            <person name="Lipzen A."/>
            <person name="Mereny Z."/>
            <person name="Hegedus B."/>
            <person name="Baldrian P."/>
            <person name="Stursova M."/>
            <person name="Weitz H."/>
            <person name="Taylor A."/>
            <person name="Grigoriev I.V."/>
            <person name="Nagy L.G."/>
            <person name="Martin F."/>
            <person name="Kauserud H."/>
        </authorList>
    </citation>
    <scope>NUCLEOTIDE SEQUENCE</scope>
    <source>
        <strain evidence="8">CBHHK002</strain>
    </source>
</reference>
<evidence type="ECO:0000313" key="8">
    <source>
        <dbReference type="EMBL" id="KAJ7354618.1"/>
    </source>
</evidence>
<feature type="domain" description="CFEM" evidence="7">
    <location>
        <begin position="3"/>
        <end position="121"/>
    </location>
</feature>
<evidence type="ECO:0000256" key="1">
    <source>
        <dbReference type="ARBA" id="ARBA00004613"/>
    </source>
</evidence>
<evidence type="ECO:0000313" key="9">
    <source>
        <dbReference type="Proteomes" id="UP001218218"/>
    </source>
</evidence>
<dbReference type="AlphaFoldDB" id="A0AAD7AC75"/>
<dbReference type="Proteomes" id="UP001218218">
    <property type="component" value="Unassembled WGS sequence"/>
</dbReference>
<evidence type="ECO:0000256" key="6">
    <source>
        <dbReference type="SAM" id="SignalP"/>
    </source>
</evidence>
<dbReference type="Pfam" id="PF05730">
    <property type="entry name" value="CFEM"/>
    <property type="match status" value="1"/>
</dbReference>
<dbReference type="InterPro" id="IPR008427">
    <property type="entry name" value="Extracellular_membr_CFEM_dom"/>
</dbReference>
<dbReference type="GO" id="GO:0005576">
    <property type="term" value="C:extracellular region"/>
    <property type="evidence" value="ECO:0007669"/>
    <property type="project" value="UniProtKB-SubCell"/>
</dbReference>
<gene>
    <name evidence="8" type="ORF">DFH08DRAFT_985382</name>
</gene>
<keyword evidence="3 6" id="KW-0732">Signal</keyword>
<evidence type="ECO:0000256" key="2">
    <source>
        <dbReference type="ARBA" id="ARBA00022525"/>
    </source>
</evidence>
<dbReference type="PROSITE" id="PS52012">
    <property type="entry name" value="CFEM"/>
    <property type="match status" value="1"/>
</dbReference>
<evidence type="ECO:0000259" key="7">
    <source>
        <dbReference type="PROSITE" id="PS52012"/>
    </source>
</evidence>
<feature type="region of interest" description="Disordered" evidence="5">
    <location>
        <begin position="94"/>
        <end position="125"/>
    </location>
</feature>
<accession>A0AAD7AC75</accession>
<feature type="chain" id="PRO_5042036166" description="CFEM domain-containing protein" evidence="6">
    <location>
        <begin position="23"/>
        <end position="147"/>
    </location>
</feature>
<evidence type="ECO:0000256" key="3">
    <source>
        <dbReference type="ARBA" id="ARBA00022729"/>
    </source>
</evidence>
<comment type="caution">
    <text evidence="8">The sequence shown here is derived from an EMBL/GenBank/DDBJ whole genome shotgun (WGS) entry which is preliminary data.</text>
</comment>
<keyword evidence="4" id="KW-1015">Disulfide bond</keyword>
<feature type="signal peptide" evidence="6">
    <location>
        <begin position="1"/>
        <end position="22"/>
    </location>
</feature>
<name>A0AAD7AC75_9AGAR</name>
<evidence type="ECO:0000256" key="5">
    <source>
        <dbReference type="SAM" id="MobiDB-lite"/>
    </source>
</evidence>
<keyword evidence="2" id="KW-0964">Secreted</keyword>
<comment type="subcellular location">
    <subcellularLocation>
        <location evidence="1">Secreted</location>
    </subcellularLocation>
</comment>
<sequence length="147" mass="14238">MPNFFTAMVAGLFIVSVNMATAQDSGGLTPDQECLLNCSFAAVNASGCDIQNAACACASAVYASNLTQCTKSNCGLSASDIQHALTSSCANVTGSASGASVSSTSAISGPASSGSSKPAPNSSQSAGGHTGVAAVFAVGLTLYALLA</sequence>
<dbReference type="EMBL" id="JARIHO010000010">
    <property type="protein sequence ID" value="KAJ7354618.1"/>
    <property type="molecule type" value="Genomic_DNA"/>
</dbReference>
<organism evidence="8 9">
    <name type="scientific">Mycena albidolilacea</name>
    <dbReference type="NCBI Taxonomy" id="1033008"/>
    <lineage>
        <taxon>Eukaryota</taxon>
        <taxon>Fungi</taxon>
        <taxon>Dikarya</taxon>
        <taxon>Basidiomycota</taxon>
        <taxon>Agaricomycotina</taxon>
        <taxon>Agaricomycetes</taxon>
        <taxon>Agaricomycetidae</taxon>
        <taxon>Agaricales</taxon>
        <taxon>Marasmiineae</taxon>
        <taxon>Mycenaceae</taxon>
        <taxon>Mycena</taxon>
    </lineage>
</organism>
<keyword evidence="9" id="KW-1185">Reference proteome</keyword>
<evidence type="ECO:0000256" key="4">
    <source>
        <dbReference type="ARBA" id="ARBA00023157"/>
    </source>
</evidence>
<protein>
    <recommendedName>
        <fullName evidence="7">CFEM domain-containing protein</fullName>
    </recommendedName>
</protein>
<proteinExistence type="predicted"/>